<keyword evidence="2" id="KW-0732">Signal</keyword>
<dbReference type="OrthoDB" id="9809920at2"/>
<dbReference type="InterPro" id="IPR046826">
    <property type="entry name" value="PDH_N"/>
</dbReference>
<dbReference type="InterPro" id="IPR036291">
    <property type="entry name" value="NAD(P)-bd_dom_sf"/>
</dbReference>
<dbReference type="Pfam" id="PF20463">
    <property type="entry name" value="PDH_C"/>
    <property type="match status" value="1"/>
</dbReference>
<feature type="signal peptide" evidence="2">
    <location>
        <begin position="1"/>
        <end position="20"/>
    </location>
</feature>
<keyword evidence="1 4" id="KW-0560">Oxidoreductase</keyword>
<dbReference type="Gene3D" id="1.10.3660.10">
    <property type="entry name" value="6-phosphogluconate dehydrogenase C-terminal like domain"/>
    <property type="match status" value="1"/>
</dbReference>
<dbReference type="Gene3D" id="3.40.50.720">
    <property type="entry name" value="NAD(P)-binding Rossmann-like Domain"/>
    <property type="match status" value="1"/>
</dbReference>
<evidence type="ECO:0000313" key="4">
    <source>
        <dbReference type="EMBL" id="RUS68085.1"/>
    </source>
</evidence>
<organism evidence="4 5">
    <name type="scientific">Saezia sanguinis</name>
    <dbReference type="NCBI Taxonomy" id="1965230"/>
    <lineage>
        <taxon>Bacteria</taxon>
        <taxon>Pseudomonadati</taxon>
        <taxon>Pseudomonadota</taxon>
        <taxon>Betaproteobacteria</taxon>
        <taxon>Burkholderiales</taxon>
        <taxon>Saeziaceae</taxon>
        <taxon>Saezia</taxon>
    </lineage>
</organism>
<dbReference type="Pfam" id="PF02153">
    <property type="entry name" value="PDH_N"/>
    <property type="match status" value="1"/>
</dbReference>
<dbReference type="PANTHER" id="PTHR21363:SF0">
    <property type="entry name" value="PREPHENATE DEHYDROGENASE [NADP(+)]"/>
    <property type="match status" value="1"/>
</dbReference>
<dbReference type="InterPro" id="IPR003099">
    <property type="entry name" value="Prephen_DH"/>
</dbReference>
<evidence type="ECO:0000256" key="1">
    <source>
        <dbReference type="ARBA" id="ARBA00023002"/>
    </source>
</evidence>
<dbReference type="PANTHER" id="PTHR21363">
    <property type="entry name" value="PREPHENATE DEHYDROGENASE"/>
    <property type="match status" value="1"/>
</dbReference>
<dbReference type="SUPFAM" id="SSF48179">
    <property type="entry name" value="6-phosphogluconate dehydrogenase C-terminal domain-like"/>
    <property type="match status" value="1"/>
</dbReference>
<dbReference type="Proteomes" id="UP000286947">
    <property type="component" value="Unassembled WGS sequence"/>
</dbReference>
<dbReference type="GO" id="GO:0006571">
    <property type="term" value="P:tyrosine biosynthetic process"/>
    <property type="evidence" value="ECO:0007669"/>
    <property type="project" value="InterPro"/>
</dbReference>
<dbReference type="SUPFAM" id="SSF51735">
    <property type="entry name" value="NAD(P)-binding Rossmann-fold domains"/>
    <property type="match status" value="1"/>
</dbReference>
<gene>
    <name evidence="4" type="primary">tyrA</name>
    <name evidence="4" type="ORF">CUZ56_00569</name>
</gene>
<dbReference type="InterPro" id="IPR008927">
    <property type="entry name" value="6-PGluconate_DH-like_C_sf"/>
</dbReference>
<dbReference type="FunFam" id="3.40.50.720:FF:000208">
    <property type="entry name" value="Prephenate dehydrogenase"/>
    <property type="match status" value="1"/>
</dbReference>
<dbReference type="EC" id="1.3.1.12" evidence="4"/>
<dbReference type="InterPro" id="IPR046825">
    <property type="entry name" value="PDH_C"/>
</dbReference>
<sequence precursor="true">MFNRLGIIGCGLIGCSFAMAAKKAGIVERVIGYSKSPTTTENAKAAGILDETAPSALHAVSGSDIVLIAVPVGAIPKIFSDIVSLIEPTMLVMDVGSTKQDVIAAAQKTLHKKIANFVPAHPIAGKDIAGFRAAEANLFEDHKVVLTPLEVTRQAQLDDAIKVWRALGSKVQMMTPQDHDAAFAAVSHLPHLIAFGYMNGLISQEKGEHYMSLAGVGFRDFTRIAAGDATLWRDVFMANKSEMEYQLVHFKKAVDCLEAAIKDNDPVALLDLIRAASAARAAWSVGERAPIIPMTPPPDGATEEPAEKAGFWGRIRDALSSK</sequence>
<dbReference type="GO" id="GO:0008977">
    <property type="term" value="F:prephenate dehydrogenase (NAD+) activity"/>
    <property type="evidence" value="ECO:0007669"/>
    <property type="project" value="UniProtKB-EC"/>
</dbReference>
<dbReference type="InterPro" id="IPR050812">
    <property type="entry name" value="Preph/Arog_dehydrog"/>
</dbReference>
<feature type="chain" id="PRO_5019200226" evidence="2">
    <location>
        <begin position="21"/>
        <end position="322"/>
    </location>
</feature>
<proteinExistence type="predicted"/>
<accession>A0A433SH63</accession>
<dbReference type="PROSITE" id="PS51176">
    <property type="entry name" value="PDH_ADH"/>
    <property type="match status" value="1"/>
</dbReference>
<dbReference type="AlphaFoldDB" id="A0A433SH63"/>
<name>A0A433SH63_9BURK</name>
<comment type="caution">
    <text evidence="4">The sequence shown here is derived from an EMBL/GenBank/DDBJ whole genome shotgun (WGS) entry which is preliminary data.</text>
</comment>
<dbReference type="GO" id="GO:0070403">
    <property type="term" value="F:NAD+ binding"/>
    <property type="evidence" value="ECO:0007669"/>
    <property type="project" value="InterPro"/>
</dbReference>
<feature type="domain" description="Prephenate/arogenate dehydrogenase" evidence="3">
    <location>
        <begin position="3"/>
        <end position="291"/>
    </location>
</feature>
<reference evidence="4 5" key="1">
    <citation type="submission" date="2018-01" db="EMBL/GenBank/DDBJ databases">
        <title>Saezia sanguinis gen. nov., sp. nov., in the order Burkholderiales isolated from human blood.</title>
        <authorList>
            <person name="Medina-Pascual M.J."/>
            <person name="Valdezate S."/>
            <person name="Monzon S."/>
            <person name="Cuesta I."/>
            <person name="Carrasco G."/>
            <person name="Villalon P."/>
            <person name="Saez-Nieto J.A."/>
        </authorList>
    </citation>
    <scope>NUCLEOTIDE SEQUENCE [LARGE SCALE GENOMIC DNA]</scope>
    <source>
        <strain evidence="4 5">CNM695-12</strain>
    </source>
</reference>
<dbReference type="PROSITE" id="PS51257">
    <property type="entry name" value="PROKAR_LIPOPROTEIN"/>
    <property type="match status" value="1"/>
</dbReference>
<protein>
    <submittedName>
        <fullName evidence="4">Prephenate dehydrogenase</fullName>
        <ecNumber evidence="4">1.3.1.12</ecNumber>
    </submittedName>
</protein>
<evidence type="ECO:0000256" key="2">
    <source>
        <dbReference type="SAM" id="SignalP"/>
    </source>
</evidence>
<evidence type="ECO:0000313" key="5">
    <source>
        <dbReference type="Proteomes" id="UP000286947"/>
    </source>
</evidence>
<dbReference type="EMBL" id="PQSP01000001">
    <property type="protein sequence ID" value="RUS68085.1"/>
    <property type="molecule type" value="Genomic_DNA"/>
</dbReference>
<keyword evidence="5" id="KW-1185">Reference proteome</keyword>
<evidence type="ECO:0000259" key="3">
    <source>
        <dbReference type="PROSITE" id="PS51176"/>
    </source>
</evidence>
<dbReference type="GO" id="GO:0004665">
    <property type="term" value="F:prephenate dehydrogenase (NADP+) activity"/>
    <property type="evidence" value="ECO:0007669"/>
    <property type="project" value="InterPro"/>
</dbReference>